<dbReference type="RefSeq" id="WP_076980502.1">
    <property type="nucleotide sequence ID" value="NZ_CP019124.1"/>
</dbReference>
<dbReference type="GO" id="GO:0071555">
    <property type="term" value="P:cell wall organization"/>
    <property type="evidence" value="ECO:0007669"/>
    <property type="project" value="UniProtKB-KW"/>
</dbReference>
<keyword evidence="9 13" id="KW-0961">Cell wall biogenesis/degradation</keyword>
<feature type="binding site" evidence="13">
    <location>
        <begin position="123"/>
        <end position="127"/>
    </location>
    <ligand>
        <name>UDP-N-acetyl-alpha-D-glucosamine</name>
        <dbReference type="ChEBI" id="CHEBI:57705"/>
    </ligand>
</feature>
<evidence type="ECO:0000256" key="8">
    <source>
        <dbReference type="ARBA" id="ARBA00023306"/>
    </source>
</evidence>
<evidence type="ECO:0000256" key="7">
    <source>
        <dbReference type="ARBA" id="ARBA00022984"/>
    </source>
</evidence>
<keyword evidence="8 13" id="KW-0131">Cell cycle</keyword>
<dbReference type="UniPathway" id="UPA00219"/>
<evidence type="ECO:0000256" key="13">
    <source>
        <dbReference type="HAMAP-Rule" id="MF_00111"/>
    </source>
</evidence>
<dbReference type="Proteomes" id="UP000187266">
    <property type="component" value="Chromosome"/>
</dbReference>
<dbReference type="STRING" id="1267768.BV394_12720"/>
<evidence type="ECO:0000256" key="5">
    <source>
        <dbReference type="ARBA" id="ARBA00022679"/>
    </source>
</evidence>
<organism evidence="14 15">
    <name type="scientific">Brevirhabdus pacifica</name>
    <dbReference type="NCBI Taxonomy" id="1267768"/>
    <lineage>
        <taxon>Bacteria</taxon>
        <taxon>Pseudomonadati</taxon>
        <taxon>Pseudomonadota</taxon>
        <taxon>Alphaproteobacteria</taxon>
        <taxon>Rhodobacterales</taxon>
        <taxon>Paracoccaceae</taxon>
        <taxon>Brevirhabdus</taxon>
    </lineage>
</organism>
<dbReference type="AlphaFoldDB" id="A0A1U7DKF9"/>
<name>A0A1U7DKF9_9RHOB</name>
<feature type="binding site" evidence="13">
    <location>
        <position position="94"/>
    </location>
    <ligand>
        <name>UDP-N-acetyl-alpha-D-glucosamine</name>
        <dbReference type="ChEBI" id="CHEBI:57705"/>
    </ligand>
</feature>
<feature type="binding site" evidence="13">
    <location>
        <begin position="22"/>
        <end position="23"/>
    </location>
    <ligand>
        <name>phosphoenolpyruvate</name>
        <dbReference type="ChEBI" id="CHEBI:58702"/>
    </ligand>
</feature>
<evidence type="ECO:0000256" key="3">
    <source>
        <dbReference type="ARBA" id="ARBA00022490"/>
    </source>
</evidence>
<feature type="active site" description="Proton donor" evidence="13">
    <location>
        <position position="118"/>
    </location>
</feature>
<dbReference type="Gene3D" id="3.65.10.10">
    <property type="entry name" value="Enolpyruvate transferase domain"/>
    <property type="match status" value="2"/>
</dbReference>
<accession>A0A1U7DKF9</accession>
<comment type="similarity">
    <text evidence="11 13">Belongs to the EPSP synthase family. MurA subfamily.</text>
</comment>
<evidence type="ECO:0000256" key="9">
    <source>
        <dbReference type="ARBA" id="ARBA00023316"/>
    </source>
</evidence>
<evidence type="ECO:0000313" key="14">
    <source>
        <dbReference type="EMBL" id="APX90484.1"/>
    </source>
</evidence>
<evidence type="ECO:0000256" key="1">
    <source>
        <dbReference type="ARBA" id="ARBA00004496"/>
    </source>
</evidence>
<keyword evidence="10 13" id="KW-0670">Pyruvate</keyword>
<evidence type="ECO:0000256" key="12">
    <source>
        <dbReference type="ARBA" id="ARBA00047527"/>
    </source>
</evidence>
<feature type="binding site" evidence="13">
    <location>
        <position position="330"/>
    </location>
    <ligand>
        <name>UDP-N-acetyl-alpha-D-glucosamine</name>
        <dbReference type="ChEBI" id="CHEBI:57705"/>
    </ligand>
</feature>
<dbReference type="EMBL" id="CP019124">
    <property type="protein sequence ID" value="APX90484.1"/>
    <property type="molecule type" value="Genomic_DNA"/>
</dbReference>
<dbReference type="GO" id="GO:0005737">
    <property type="term" value="C:cytoplasm"/>
    <property type="evidence" value="ECO:0007669"/>
    <property type="project" value="UniProtKB-SubCell"/>
</dbReference>
<dbReference type="OrthoDB" id="9803760at2"/>
<reference evidence="14 15" key="1">
    <citation type="submission" date="2017-01" db="EMBL/GenBank/DDBJ databases">
        <title>Genomic analysis of Xuhuaishuia manganoxidans DY6-4.</title>
        <authorList>
            <person name="Wang X."/>
        </authorList>
    </citation>
    <scope>NUCLEOTIDE SEQUENCE [LARGE SCALE GENOMIC DNA]</scope>
    <source>
        <strain evidence="14 15">DY6-4</strain>
    </source>
</reference>
<dbReference type="GO" id="GO:0008760">
    <property type="term" value="F:UDP-N-acetylglucosamine 1-carboxyvinyltransferase activity"/>
    <property type="evidence" value="ECO:0007669"/>
    <property type="project" value="UniProtKB-UniRule"/>
</dbReference>
<dbReference type="InterPro" id="IPR001986">
    <property type="entry name" value="Enolpyruvate_Tfrase_dom"/>
</dbReference>
<comment type="caution">
    <text evidence="13">Lacks conserved residue(s) required for the propagation of feature annotation.</text>
</comment>
<dbReference type="NCBIfam" id="NF006873">
    <property type="entry name" value="PRK09369.1"/>
    <property type="match status" value="1"/>
</dbReference>
<evidence type="ECO:0000256" key="6">
    <source>
        <dbReference type="ARBA" id="ARBA00022960"/>
    </source>
</evidence>
<evidence type="ECO:0000256" key="2">
    <source>
        <dbReference type="ARBA" id="ARBA00004752"/>
    </source>
</evidence>
<accession>A0A2M9DC96</accession>
<feature type="binding site" evidence="13">
    <location>
        <position position="308"/>
    </location>
    <ligand>
        <name>UDP-N-acetyl-alpha-D-glucosamine</name>
        <dbReference type="ChEBI" id="CHEBI:57705"/>
    </ligand>
</feature>
<comment type="subcellular location">
    <subcellularLocation>
        <location evidence="1 13">Cytoplasm</location>
    </subcellularLocation>
</comment>
<comment type="catalytic activity">
    <reaction evidence="12 13">
        <text>phosphoenolpyruvate + UDP-N-acetyl-alpha-D-glucosamine = UDP-N-acetyl-3-O-(1-carboxyvinyl)-alpha-D-glucosamine + phosphate</text>
        <dbReference type="Rhea" id="RHEA:18681"/>
        <dbReference type="ChEBI" id="CHEBI:43474"/>
        <dbReference type="ChEBI" id="CHEBI:57705"/>
        <dbReference type="ChEBI" id="CHEBI:58702"/>
        <dbReference type="ChEBI" id="CHEBI:68483"/>
        <dbReference type="EC" id="2.5.1.7"/>
    </reaction>
</comment>
<dbReference type="GO" id="GO:0008360">
    <property type="term" value="P:regulation of cell shape"/>
    <property type="evidence" value="ECO:0007669"/>
    <property type="project" value="UniProtKB-KW"/>
</dbReference>
<comment type="pathway">
    <text evidence="2 13">Cell wall biogenesis; peptidoglycan biosynthesis.</text>
</comment>
<dbReference type="GO" id="GO:0009252">
    <property type="term" value="P:peptidoglycan biosynthetic process"/>
    <property type="evidence" value="ECO:0007669"/>
    <property type="project" value="UniProtKB-UniRule"/>
</dbReference>
<keyword evidence="7 13" id="KW-0573">Peptidoglycan synthesis</keyword>
<dbReference type="PANTHER" id="PTHR43783">
    <property type="entry name" value="UDP-N-ACETYLGLUCOSAMINE 1-CARBOXYVINYLTRANSFERASE"/>
    <property type="match status" value="1"/>
</dbReference>
<dbReference type="CDD" id="cd01555">
    <property type="entry name" value="UdpNAET"/>
    <property type="match status" value="1"/>
</dbReference>
<gene>
    <name evidence="13" type="primary">murA</name>
    <name evidence="14" type="ORF">BV394_12720</name>
</gene>
<keyword evidence="3 13" id="KW-0963">Cytoplasm</keyword>
<proteinExistence type="inferred from homology"/>
<evidence type="ECO:0000256" key="4">
    <source>
        <dbReference type="ARBA" id="ARBA00022618"/>
    </source>
</evidence>
<dbReference type="SUPFAM" id="SSF55205">
    <property type="entry name" value="EPT/RTPC-like"/>
    <property type="match status" value="1"/>
</dbReference>
<evidence type="ECO:0000256" key="11">
    <source>
        <dbReference type="ARBA" id="ARBA00038367"/>
    </source>
</evidence>
<keyword evidence="5 13" id="KW-0808">Transferase</keyword>
<dbReference type="InterPro" id="IPR013792">
    <property type="entry name" value="RNA3'P_cycl/enolpyr_Trfase_a/b"/>
</dbReference>
<dbReference type="Pfam" id="PF00275">
    <property type="entry name" value="EPSP_synthase"/>
    <property type="match status" value="1"/>
</dbReference>
<evidence type="ECO:0000313" key="15">
    <source>
        <dbReference type="Proteomes" id="UP000187266"/>
    </source>
</evidence>
<feature type="modified residue" description="2-(S-cysteinyl)pyruvic acid O-phosphothioketal" evidence="13">
    <location>
        <position position="118"/>
    </location>
</feature>
<keyword evidence="15" id="KW-1185">Reference proteome</keyword>
<protein>
    <recommendedName>
        <fullName evidence="13">UDP-N-acetylglucosamine 1-carboxyvinyltransferase</fullName>
        <ecNumber evidence="13">2.5.1.7</ecNumber>
    </recommendedName>
    <alternativeName>
        <fullName evidence="13">Enoylpyruvate transferase</fullName>
    </alternativeName>
    <alternativeName>
        <fullName evidence="13">UDP-N-acetylglucosamine enolpyruvyl transferase</fullName>
        <shortName evidence="13">EPT</shortName>
    </alternativeName>
</protein>
<dbReference type="InterPro" id="IPR005750">
    <property type="entry name" value="UDP_GlcNAc_COvinyl_MurA"/>
</dbReference>
<dbReference type="FunFam" id="3.65.10.10:FF:000001">
    <property type="entry name" value="UDP-N-acetylglucosamine 1-carboxyvinyltransferase"/>
    <property type="match status" value="1"/>
</dbReference>
<dbReference type="NCBIfam" id="TIGR01072">
    <property type="entry name" value="murA"/>
    <property type="match status" value="1"/>
</dbReference>
<keyword evidence="6 13" id="KW-0133">Cell shape</keyword>
<dbReference type="GO" id="GO:0051301">
    <property type="term" value="P:cell division"/>
    <property type="evidence" value="ECO:0007669"/>
    <property type="project" value="UniProtKB-KW"/>
</dbReference>
<evidence type="ECO:0000256" key="10">
    <source>
        <dbReference type="ARBA" id="ARBA00023317"/>
    </source>
</evidence>
<keyword evidence="4 13" id="KW-0132">Cell division</keyword>
<dbReference type="PANTHER" id="PTHR43783:SF1">
    <property type="entry name" value="UDP-N-ACETYLGLUCOSAMINE 1-CARBOXYVINYLTRANSFERASE"/>
    <property type="match status" value="1"/>
</dbReference>
<dbReference type="EC" id="2.5.1.7" evidence="13"/>
<comment type="function">
    <text evidence="13">Cell wall formation. Adds enolpyruvyl to UDP-N-acetylglucosamine.</text>
</comment>
<sequence>MDAILIKGGAELRGRIPIAGAKNACLTLMPATLLSEEPLTLTNAPRLSDIKTMTQLLQSLGTEVTALQGGKVLALSSHDMTSHTADYDIVRKMRASILVLGPMLARDGQAVVSLPGGCAIGARPVDLHLKGLEALGAELELRDGYVHAKAPGGLKGGTVDFPLVSVGATENVLMAATLAKGTTVINNAAREPEIVDLADCLRRMGAQIEGDGTSTITVQGVDRLSGATHPVVTDRIELGTYMLAPAFTGGEVELLGGRLDLVEAFVEKLDAAGIDVTETDEGLKVRRRGDRVQAVDVTTEPFPGFPTDLQAQMMALLCTAEGTSRLEEKIFENRFMHAPELQRMGAHIEVHGGTAVVHGVERLRGAPVMATDLRASVSLILAGLAAEGETVVRRVYHLDRGYEKLEEKLAACGAQVERIRES</sequence>
<dbReference type="GO" id="GO:0019277">
    <property type="term" value="P:UDP-N-acetylgalactosamine biosynthetic process"/>
    <property type="evidence" value="ECO:0007669"/>
    <property type="project" value="InterPro"/>
</dbReference>
<dbReference type="InterPro" id="IPR036968">
    <property type="entry name" value="Enolpyruvate_Tfrase_sf"/>
</dbReference>
<dbReference type="InterPro" id="IPR050068">
    <property type="entry name" value="MurA_subfamily"/>
</dbReference>
<dbReference type="HAMAP" id="MF_00111">
    <property type="entry name" value="MurA"/>
    <property type="match status" value="1"/>
</dbReference>